<evidence type="ECO:0000259" key="1">
    <source>
        <dbReference type="Pfam" id="PF13768"/>
    </source>
</evidence>
<evidence type="ECO:0000313" key="2">
    <source>
        <dbReference type="EMBL" id="WWF02845.1"/>
    </source>
</evidence>
<name>A0ABZ2F8X4_METCP</name>
<evidence type="ECO:0000313" key="3">
    <source>
        <dbReference type="Proteomes" id="UP001359308"/>
    </source>
</evidence>
<organism evidence="2 3">
    <name type="scientific">Methylococcus capsulatus</name>
    <dbReference type="NCBI Taxonomy" id="414"/>
    <lineage>
        <taxon>Bacteria</taxon>
        <taxon>Pseudomonadati</taxon>
        <taxon>Pseudomonadota</taxon>
        <taxon>Gammaproteobacteria</taxon>
        <taxon>Methylococcales</taxon>
        <taxon>Methylococcaceae</taxon>
        <taxon>Methylococcus</taxon>
    </lineage>
</organism>
<dbReference type="SUPFAM" id="SSF53300">
    <property type="entry name" value="vWA-like"/>
    <property type="match status" value="1"/>
</dbReference>
<gene>
    <name evidence="2" type="ORF">N4J17_04320</name>
</gene>
<accession>A0ABZ2F8X4</accession>
<protein>
    <submittedName>
        <fullName evidence="2">VWA domain-containing protein</fullName>
    </submittedName>
</protein>
<dbReference type="InterPro" id="IPR036465">
    <property type="entry name" value="vWFA_dom_sf"/>
</dbReference>
<dbReference type="Pfam" id="PF13768">
    <property type="entry name" value="VWA_3"/>
    <property type="match status" value="1"/>
</dbReference>
<dbReference type="RefSeq" id="WP_198323098.1">
    <property type="nucleotide sequence ID" value="NZ_CP104311.1"/>
</dbReference>
<reference evidence="2 3" key="1">
    <citation type="submission" date="2022-09" db="EMBL/GenBank/DDBJ databases">
        <authorList>
            <person name="Giprobiosintez L."/>
        </authorList>
    </citation>
    <scope>NUCLEOTIDE SEQUENCE [LARGE SCALE GENOMIC DNA]</scope>
    <source>
        <strain evidence="3">VKPM-B-12549 (GBS-15)</strain>
    </source>
</reference>
<dbReference type="Proteomes" id="UP001359308">
    <property type="component" value="Chromosome"/>
</dbReference>
<dbReference type="Gene3D" id="3.40.50.410">
    <property type="entry name" value="von Willebrand factor, type A domain"/>
    <property type="match status" value="1"/>
</dbReference>
<dbReference type="PANTHER" id="PTHR45737">
    <property type="entry name" value="VON WILLEBRAND FACTOR A DOMAIN-CONTAINING PROTEIN 5A"/>
    <property type="match status" value="1"/>
</dbReference>
<proteinExistence type="predicted"/>
<sequence>MDVEGDLATAAIASPSHHIAMERTDSGLRVRLDKRAFLDRDFILTLASNKVQSSCIVIPDGDGHVALASLRIPQIPELERQPLALKLVIDCSGSMAGTSIAQARKAALAILDQLRSGDSFNITLFGSDYKHFFRTMVPASAHYITEAWNLIDGMDADMGGTEMEEALNGVFALKGDDATGIPNEQPTAQFAIDTPAGFVAALELELVGLVRQPKLPNRIDELAKCGLPEVIVANLRQLVAKGRDEAEVVAAFVYALSQSGIGDSFGRAFKRAILKDWKQVVPGREIDRVMSYALQEVARDNWNWQAEPFDQLAANLAETT</sequence>
<dbReference type="PANTHER" id="PTHR45737:SF6">
    <property type="entry name" value="VON WILLEBRAND FACTOR A DOMAIN-CONTAINING PROTEIN 5A"/>
    <property type="match status" value="1"/>
</dbReference>
<dbReference type="EMBL" id="CP104311">
    <property type="protein sequence ID" value="WWF02845.1"/>
    <property type="molecule type" value="Genomic_DNA"/>
</dbReference>
<feature type="domain" description="VWFA" evidence="1">
    <location>
        <begin position="86"/>
        <end position="174"/>
    </location>
</feature>
<keyword evidence="3" id="KW-1185">Reference proteome</keyword>
<dbReference type="InterPro" id="IPR002035">
    <property type="entry name" value="VWF_A"/>
</dbReference>